<keyword evidence="3 4" id="KW-0408">Iron</keyword>
<dbReference type="KEGG" id="jre:108986006"/>
<organism evidence="6 7">
    <name type="scientific">Juglans regia</name>
    <name type="common">English walnut</name>
    <dbReference type="NCBI Taxonomy" id="51240"/>
    <lineage>
        <taxon>Eukaryota</taxon>
        <taxon>Viridiplantae</taxon>
        <taxon>Streptophyta</taxon>
        <taxon>Embryophyta</taxon>
        <taxon>Tracheophyta</taxon>
        <taxon>Spermatophyta</taxon>
        <taxon>Magnoliopsida</taxon>
        <taxon>eudicotyledons</taxon>
        <taxon>Gunneridae</taxon>
        <taxon>Pentapetalae</taxon>
        <taxon>rosids</taxon>
        <taxon>fabids</taxon>
        <taxon>Fagales</taxon>
        <taxon>Juglandaceae</taxon>
        <taxon>Juglans</taxon>
    </lineage>
</organism>
<dbReference type="OrthoDB" id="1470350at2759"/>
<keyword evidence="6" id="KW-1185">Reference proteome</keyword>
<dbReference type="FunFam" id="1.10.630.10:FF:000011">
    <property type="entry name" value="Cytochrome P450 83B1"/>
    <property type="match status" value="1"/>
</dbReference>
<evidence type="ECO:0000256" key="2">
    <source>
        <dbReference type="ARBA" id="ARBA00022723"/>
    </source>
</evidence>
<dbReference type="PROSITE" id="PS00086">
    <property type="entry name" value="CYTOCHROME_P450"/>
    <property type="match status" value="1"/>
</dbReference>
<dbReference type="AlphaFoldDB" id="A0A2I4E3R5"/>
<keyword evidence="5" id="KW-0503">Monooxygenase</keyword>
<proteinExistence type="inferred from homology"/>
<dbReference type="SUPFAM" id="SSF48264">
    <property type="entry name" value="Cytochrome P450"/>
    <property type="match status" value="1"/>
</dbReference>
<dbReference type="CDD" id="cd11072">
    <property type="entry name" value="CYP71-like"/>
    <property type="match status" value="1"/>
</dbReference>
<evidence type="ECO:0000313" key="6">
    <source>
        <dbReference type="Proteomes" id="UP000235220"/>
    </source>
</evidence>
<keyword evidence="5" id="KW-0560">Oxidoreductase</keyword>
<sequence length="519" mass="59522">MAQLPWLLQSWQELHKIPVNPFLSILFIFSFLYVFKRILRSGKSNLPPSPPKLPIIGNLHQLGTLPHRSFRSLSKKYGPVMLLHLGHAPSLVVSSADMAREVMKTHDITFSNRPRTTAADILLYGCTDIGFASYGEYWRQVRKICVLELLSLRRVQSFQYVREEEVLLLTNRIRESCLKQTSVNLSEMFFATSNNIVSRCTLGQKFEGGDGKSRFAQLARRVMVLLTAFCVRDFFPSLGWIDVLTGLIPSLKAVVREIDPFLDQVVEEHKKMRSDHDHDQPNYKKDFVDILLQIQDQDGMLDYEFSQDNLKAILLDMFLGGSETSSTTLEWLMAELIKNPNIMKRAQEEVRRVVGNKLKIDENDINQMVYLKCIIKETLRLHPALPLLIPRETLARVKFGGYDIPPEARVYVNVWAIQRDPEVWERPEEFVPERFIDNPVDFRGQDFEFLPFGGGRRGCPGLTFALASVEYVIANMLCWFDWRLPIASVKGQDLDMGEIYGLTVGKKIPLHLVPTLHSP</sequence>
<reference evidence="7" key="1">
    <citation type="submission" date="2025-08" db="UniProtKB">
        <authorList>
            <consortium name="RefSeq"/>
        </authorList>
    </citation>
    <scope>IDENTIFICATION</scope>
    <source>
        <tissue evidence="7">Leaves</tissue>
    </source>
</reference>
<dbReference type="RefSeq" id="XP_018814045.1">
    <property type="nucleotide sequence ID" value="XM_018958500.2"/>
</dbReference>
<dbReference type="PANTHER" id="PTHR47955">
    <property type="entry name" value="CYTOCHROME P450 FAMILY 71 PROTEIN"/>
    <property type="match status" value="1"/>
</dbReference>
<evidence type="ECO:0000256" key="4">
    <source>
        <dbReference type="PIRSR" id="PIRSR602401-1"/>
    </source>
</evidence>
<keyword evidence="4 5" id="KW-0349">Heme</keyword>
<dbReference type="InterPro" id="IPR001128">
    <property type="entry name" value="Cyt_P450"/>
</dbReference>
<dbReference type="PANTHER" id="PTHR47955:SF15">
    <property type="entry name" value="CYTOCHROME P450 71A2-LIKE"/>
    <property type="match status" value="1"/>
</dbReference>
<dbReference type="Pfam" id="PF00067">
    <property type="entry name" value="p450"/>
    <property type="match status" value="1"/>
</dbReference>
<dbReference type="GO" id="GO:0016705">
    <property type="term" value="F:oxidoreductase activity, acting on paired donors, with incorporation or reduction of molecular oxygen"/>
    <property type="evidence" value="ECO:0007669"/>
    <property type="project" value="InterPro"/>
</dbReference>
<comment type="similarity">
    <text evidence="1 5">Belongs to the cytochrome P450 family.</text>
</comment>
<dbReference type="PRINTS" id="PR00385">
    <property type="entry name" value="P450"/>
</dbReference>
<evidence type="ECO:0000256" key="5">
    <source>
        <dbReference type="RuleBase" id="RU000461"/>
    </source>
</evidence>
<dbReference type="Proteomes" id="UP000235220">
    <property type="component" value="Chromosome 2"/>
</dbReference>
<name>A0A2I4E3R5_JUGRE</name>
<comment type="cofactor">
    <cofactor evidence="4">
        <name>heme</name>
        <dbReference type="ChEBI" id="CHEBI:30413"/>
    </cofactor>
</comment>
<protein>
    <submittedName>
        <fullName evidence="7">Cytochrome P450 71A1-like</fullName>
    </submittedName>
</protein>
<dbReference type="GO" id="GO:0005506">
    <property type="term" value="F:iron ion binding"/>
    <property type="evidence" value="ECO:0007669"/>
    <property type="project" value="InterPro"/>
</dbReference>
<dbReference type="InterPro" id="IPR036396">
    <property type="entry name" value="Cyt_P450_sf"/>
</dbReference>
<dbReference type="GO" id="GO:0004497">
    <property type="term" value="F:monooxygenase activity"/>
    <property type="evidence" value="ECO:0007669"/>
    <property type="project" value="UniProtKB-KW"/>
</dbReference>
<keyword evidence="2 4" id="KW-0479">Metal-binding</keyword>
<dbReference type="InterPro" id="IPR017972">
    <property type="entry name" value="Cyt_P450_CS"/>
</dbReference>
<dbReference type="Gramene" id="Jr02_02330_p1">
    <property type="protein sequence ID" value="cds.Jr02_02330_p1"/>
    <property type="gene ID" value="Jr02_02330"/>
</dbReference>
<accession>A0A2I4E3R5</accession>
<dbReference type="Gene3D" id="1.10.630.10">
    <property type="entry name" value="Cytochrome P450"/>
    <property type="match status" value="1"/>
</dbReference>
<dbReference type="GeneID" id="108986006"/>
<evidence type="ECO:0000256" key="1">
    <source>
        <dbReference type="ARBA" id="ARBA00010617"/>
    </source>
</evidence>
<gene>
    <name evidence="7" type="primary">LOC108986006</name>
</gene>
<feature type="binding site" description="axial binding residue" evidence="4">
    <location>
        <position position="459"/>
    </location>
    <ligand>
        <name>heme</name>
        <dbReference type="ChEBI" id="CHEBI:30413"/>
    </ligand>
    <ligandPart>
        <name>Fe</name>
        <dbReference type="ChEBI" id="CHEBI:18248"/>
    </ligandPart>
</feature>
<evidence type="ECO:0000256" key="3">
    <source>
        <dbReference type="ARBA" id="ARBA00023004"/>
    </source>
</evidence>
<dbReference type="InterPro" id="IPR002401">
    <property type="entry name" value="Cyt_P450_E_grp-I"/>
</dbReference>
<dbReference type="GO" id="GO:0020037">
    <property type="term" value="F:heme binding"/>
    <property type="evidence" value="ECO:0007669"/>
    <property type="project" value="InterPro"/>
</dbReference>
<dbReference type="PRINTS" id="PR00463">
    <property type="entry name" value="EP450I"/>
</dbReference>
<evidence type="ECO:0000313" key="7">
    <source>
        <dbReference type="RefSeq" id="XP_018814045.1"/>
    </source>
</evidence>